<keyword evidence="4 10" id="KW-0547">Nucleotide-binding</keyword>
<comment type="subcellular location">
    <subcellularLocation>
        <location evidence="1">Nucleus</location>
        <location evidence="1">Nucleolus</location>
    </subcellularLocation>
</comment>
<gene>
    <name evidence="18" type="ORF">E3P99_00517</name>
</gene>
<dbReference type="InterPro" id="IPR011545">
    <property type="entry name" value="DEAD/DEAH_box_helicase_dom"/>
</dbReference>
<evidence type="ECO:0000259" key="14">
    <source>
        <dbReference type="PROSITE" id="PS51192"/>
    </source>
</evidence>
<evidence type="ECO:0000256" key="7">
    <source>
        <dbReference type="ARBA" id="ARBA00022840"/>
    </source>
</evidence>
<dbReference type="SMART" id="SM00487">
    <property type="entry name" value="DEXDc"/>
    <property type="match status" value="1"/>
</dbReference>
<comment type="catalytic activity">
    <reaction evidence="10">
        <text>ATP + H2O = ADP + phosphate + H(+)</text>
        <dbReference type="Rhea" id="RHEA:13065"/>
        <dbReference type="ChEBI" id="CHEBI:15377"/>
        <dbReference type="ChEBI" id="CHEBI:15378"/>
        <dbReference type="ChEBI" id="CHEBI:30616"/>
        <dbReference type="ChEBI" id="CHEBI:43474"/>
        <dbReference type="ChEBI" id="CHEBI:456216"/>
        <dbReference type="EC" id="3.6.4.13"/>
    </reaction>
</comment>
<dbReference type="GO" id="GO:0016887">
    <property type="term" value="F:ATP hydrolysis activity"/>
    <property type="evidence" value="ECO:0007669"/>
    <property type="project" value="RHEA"/>
</dbReference>
<comment type="domain">
    <text evidence="10">The Q motif is unique to and characteristic of the DEAD box family of RNA helicases and controls ATP binding and hydrolysis.</text>
</comment>
<evidence type="ECO:0000313" key="19">
    <source>
        <dbReference type="Proteomes" id="UP000310189"/>
    </source>
</evidence>
<dbReference type="CDD" id="cd00201">
    <property type="entry name" value="WW"/>
    <property type="match status" value="1"/>
</dbReference>
<feature type="short sequence motif" description="Q motif" evidence="9">
    <location>
        <begin position="731"/>
        <end position="759"/>
    </location>
</feature>
<keyword evidence="6 10" id="KW-0347">Helicase</keyword>
<keyword evidence="7 10" id="KW-0067">ATP-binding</keyword>
<proteinExistence type="inferred from homology"/>
<dbReference type="PROSITE" id="PS50020">
    <property type="entry name" value="WW_DOMAIN_2"/>
    <property type="match status" value="2"/>
</dbReference>
<reference evidence="18 19" key="1">
    <citation type="submission" date="2019-03" db="EMBL/GenBank/DDBJ databases">
        <title>Sequencing 23 genomes of Wallemia ichthyophaga.</title>
        <authorList>
            <person name="Gostincar C."/>
        </authorList>
    </citation>
    <scope>NUCLEOTIDE SEQUENCE [LARGE SCALE GENOMIC DNA]</scope>
    <source>
        <strain evidence="18 19">EXF-5753</strain>
    </source>
</reference>
<protein>
    <recommendedName>
        <fullName evidence="10">ATP-dependent RNA helicase</fullName>
        <ecNumber evidence="10">3.6.4.13</ecNumber>
    </recommendedName>
</protein>
<keyword evidence="19" id="KW-1185">Reference proteome</keyword>
<dbReference type="PROSITE" id="PS51192">
    <property type="entry name" value="HELICASE_ATP_BIND_1"/>
    <property type="match status" value="1"/>
</dbReference>
<evidence type="ECO:0000256" key="3">
    <source>
        <dbReference type="ARBA" id="ARBA00022552"/>
    </source>
</evidence>
<feature type="compositionally biased region" description="Basic and acidic residues" evidence="12">
    <location>
        <begin position="1273"/>
        <end position="1285"/>
    </location>
</feature>
<dbReference type="GO" id="GO:0003724">
    <property type="term" value="F:RNA helicase activity"/>
    <property type="evidence" value="ECO:0007669"/>
    <property type="project" value="UniProtKB-EC"/>
</dbReference>
<evidence type="ECO:0000313" key="18">
    <source>
        <dbReference type="EMBL" id="TIA92728.1"/>
    </source>
</evidence>
<keyword evidence="11" id="KW-0175">Coiled coil</keyword>
<dbReference type="Gene3D" id="1.10.10.440">
    <property type="entry name" value="FF domain"/>
    <property type="match status" value="5"/>
</dbReference>
<dbReference type="InterPro" id="IPR027417">
    <property type="entry name" value="P-loop_NTPase"/>
</dbReference>
<dbReference type="SUPFAM" id="SSF52540">
    <property type="entry name" value="P-loop containing nucleoside triphosphate hydrolases"/>
    <property type="match status" value="1"/>
</dbReference>
<feature type="region of interest" description="Disordered" evidence="12">
    <location>
        <begin position="1"/>
        <end position="91"/>
    </location>
</feature>
<feature type="domain" description="DEAD-box RNA helicase Q" evidence="16">
    <location>
        <begin position="731"/>
        <end position="759"/>
    </location>
</feature>
<dbReference type="Pfam" id="PF00397">
    <property type="entry name" value="WW"/>
    <property type="match status" value="1"/>
</dbReference>
<dbReference type="InterPro" id="IPR014014">
    <property type="entry name" value="RNA_helicase_DEAD_Q_motif"/>
</dbReference>
<dbReference type="CDD" id="cd18787">
    <property type="entry name" value="SF2_C_DEAD"/>
    <property type="match status" value="1"/>
</dbReference>
<dbReference type="Gene3D" id="2.20.70.10">
    <property type="match status" value="2"/>
</dbReference>
<keyword evidence="8 10" id="KW-0694">RNA-binding</keyword>
<evidence type="ECO:0000259" key="17">
    <source>
        <dbReference type="PROSITE" id="PS51676"/>
    </source>
</evidence>
<keyword evidence="3" id="KW-0698">rRNA processing</keyword>
<evidence type="ECO:0000256" key="8">
    <source>
        <dbReference type="ARBA" id="ARBA00022884"/>
    </source>
</evidence>
<feature type="compositionally biased region" description="Pro residues" evidence="12">
    <location>
        <begin position="1"/>
        <end position="10"/>
    </location>
</feature>
<dbReference type="Pfam" id="PF00271">
    <property type="entry name" value="Helicase_C"/>
    <property type="match status" value="1"/>
</dbReference>
<feature type="compositionally biased region" description="Basic and acidic residues" evidence="12">
    <location>
        <begin position="422"/>
        <end position="467"/>
    </location>
</feature>
<evidence type="ECO:0000259" key="15">
    <source>
        <dbReference type="PROSITE" id="PS51194"/>
    </source>
</evidence>
<comment type="caution">
    <text evidence="18">The sequence shown here is derived from an EMBL/GenBank/DDBJ whole genome shotgun (WGS) entry which is preliminary data.</text>
</comment>
<feature type="domain" description="FF" evidence="17">
    <location>
        <begin position="352"/>
        <end position="409"/>
    </location>
</feature>
<keyword evidence="2" id="KW-0690">Ribosome biogenesis</keyword>
<dbReference type="InterPro" id="IPR001650">
    <property type="entry name" value="Helicase_C-like"/>
</dbReference>
<dbReference type="InterPro" id="IPR000629">
    <property type="entry name" value="RNA-helicase_DEAD-box_CS"/>
</dbReference>
<comment type="function">
    <text evidence="10">RNA helicase.</text>
</comment>
<evidence type="ECO:0000256" key="10">
    <source>
        <dbReference type="RuleBase" id="RU365068"/>
    </source>
</evidence>
<dbReference type="GO" id="GO:0003723">
    <property type="term" value="F:RNA binding"/>
    <property type="evidence" value="ECO:0007669"/>
    <property type="project" value="UniProtKB-UniRule"/>
</dbReference>
<dbReference type="FunFam" id="1.10.10.440:FF:000044">
    <property type="entry name" value="Transcription elongation regulator 1"/>
    <property type="match status" value="1"/>
</dbReference>
<dbReference type="CDD" id="cd17941">
    <property type="entry name" value="DEADc_DDX10"/>
    <property type="match status" value="1"/>
</dbReference>
<feature type="compositionally biased region" description="Acidic residues" evidence="12">
    <location>
        <begin position="1387"/>
        <end position="1408"/>
    </location>
</feature>
<feature type="domain" description="WW" evidence="13">
    <location>
        <begin position="89"/>
        <end position="118"/>
    </location>
</feature>
<feature type="domain" description="FF" evidence="17">
    <location>
        <begin position="223"/>
        <end position="279"/>
    </location>
</feature>
<dbReference type="Gene3D" id="3.40.50.300">
    <property type="entry name" value="P-loop containing nucleotide triphosphate hydrolases"/>
    <property type="match status" value="2"/>
</dbReference>
<feature type="domain" description="WW" evidence="13">
    <location>
        <begin position="7"/>
        <end position="40"/>
    </location>
</feature>
<dbReference type="InterPro" id="IPR002713">
    <property type="entry name" value="FF_domain"/>
</dbReference>
<dbReference type="PROSITE" id="PS51676">
    <property type="entry name" value="FF"/>
    <property type="match status" value="2"/>
</dbReference>
<evidence type="ECO:0000256" key="5">
    <source>
        <dbReference type="ARBA" id="ARBA00022801"/>
    </source>
</evidence>
<accession>A0A4T0FVL2</accession>
<feature type="region of interest" description="Disordered" evidence="12">
    <location>
        <begin position="128"/>
        <end position="171"/>
    </location>
</feature>
<dbReference type="InterPro" id="IPR025313">
    <property type="entry name" value="SPB4-like_CTE"/>
</dbReference>
<feature type="domain" description="Helicase C-terminal" evidence="15">
    <location>
        <begin position="966"/>
        <end position="1117"/>
    </location>
</feature>
<dbReference type="InterPro" id="IPR014001">
    <property type="entry name" value="Helicase_ATP-bd"/>
</dbReference>
<dbReference type="SUPFAM" id="SSF51045">
    <property type="entry name" value="WW domain"/>
    <property type="match status" value="2"/>
</dbReference>
<evidence type="ECO:0000256" key="6">
    <source>
        <dbReference type="ARBA" id="ARBA00022806"/>
    </source>
</evidence>
<organism evidence="18 19">
    <name type="scientific">Wallemia hederae</name>
    <dbReference type="NCBI Taxonomy" id="1540922"/>
    <lineage>
        <taxon>Eukaryota</taxon>
        <taxon>Fungi</taxon>
        <taxon>Dikarya</taxon>
        <taxon>Basidiomycota</taxon>
        <taxon>Wallemiomycotina</taxon>
        <taxon>Wallemiomycetes</taxon>
        <taxon>Wallemiales</taxon>
        <taxon>Wallemiaceae</taxon>
        <taxon>Wallemia</taxon>
    </lineage>
</organism>
<dbReference type="SMART" id="SM00456">
    <property type="entry name" value="WW"/>
    <property type="match status" value="2"/>
</dbReference>
<dbReference type="PROSITE" id="PS00039">
    <property type="entry name" value="DEAD_ATP_HELICASE"/>
    <property type="match status" value="1"/>
</dbReference>
<dbReference type="Proteomes" id="UP000310189">
    <property type="component" value="Unassembled WGS sequence"/>
</dbReference>
<feature type="compositionally biased region" description="Acidic residues" evidence="12">
    <location>
        <begin position="1422"/>
        <end position="1435"/>
    </location>
</feature>
<dbReference type="Pfam" id="PF00270">
    <property type="entry name" value="DEAD"/>
    <property type="match status" value="1"/>
</dbReference>
<dbReference type="InterPro" id="IPR036020">
    <property type="entry name" value="WW_dom_sf"/>
</dbReference>
<feature type="coiled-coil region" evidence="11">
    <location>
        <begin position="194"/>
        <end position="221"/>
    </location>
</feature>
<feature type="compositionally biased region" description="Basic residues" evidence="12">
    <location>
        <begin position="72"/>
        <end position="82"/>
    </location>
</feature>
<evidence type="ECO:0000256" key="12">
    <source>
        <dbReference type="SAM" id="MobiDB-lite"/>
    </source>
</evidence>
<dbReference type="GO" id="GO:0005524">
    <property type="term" value="F:ATP binding"/>
    <property type="evidence" value="ECO:0007669"/>
    <property type="project" value="UniProtKB-UniRule"/>
</dbReference>
<feature type="region of interest" description="Disordered" evidence="12">
    <location>
        <begin position="1185"/>
        <end position="1460"/>
    </location>
</feature>
<feature type="compositionally biased region" description="Basic and acidic residues" evidence="12">
    <location>
        <begin position="1316"/>
        <end position="1374"/>
    </location>
</feature>
<evidence type="ECO:0000259" key="13">
    <source>
        <dbReference type="PROSITE" id="PS50020"/>
    </source>
</evidence>
<evidence type="ECO:0000256" key="2">
    <source>
        <dbReference type="ARBA" id="ARBA00022517"/>
    </source>
</evidence>
<evidence type="ECO:0000259" key="16">
    <source>
        <dbReference type="PROSITE" id="PS51195"/>
    </source>
</evidence>
<feature type="compositionally biased region" description="Basic and acidic residues" evidence="12">
    <location>
        <begin position="1237"/>
        <end position="1247"/>
    </location>
</feature>
<evidence type="ECO:0000256" key="11">
    <source>
        <dbReference type="SAM" id="Coils"/>
    </source>
</evidence>
<feature type="domain" description="Helicase ATP-binding" evidence="14">
    <location>
        <begin position="762"/>
        <end position="938"/>
    </location>
</feature>
<feature type="compositionally biased region" description="Basic and acidic residues" evidence="12">
    <location>
        <begin position="1185"/>
        <end position="1198"/>
    </location>
</feature>
<dbReference type="Pfam" id="PF13959">
    <property type="entry name" value="CTE_SPB4"/>
    <property type="match status" value="1"/>
</dbReference>
<dbReference type="Pfam" id="PF01846">
    <property type="entry name" value="FF"/>
    <property type="match status" value="4"/>
</dbReference>
<dbReference type="SUPFAM" id="SSF81698">
    <property type="entry name" value="FF domain"/>
    <property type="match status" value="4"/>
</dbReference>
<feature type="compositionally biased region" description="Pro residues" evidence="12">
    <location>
        <begin position="39"/>
        <end position="60"/>
    </location>
</feature>
<feature type="region of interest" description="Disordered" evidence="12">
    <location>
        <begin position="412"/>
        <end position="473"/>
    </location>
</feature>
<dbReference type="EC" id="3.6.4.13" evidence="10"/>
<feature type="compositionally biased region" description="Acidic residues" evidence="12">
    <location>
        <begin position="1199"/>
        <end position="1213"/>
    </location>
</feature>
<dbReference type="PANTHER" id="PTHR24031">
    <property type="entry name" value="RNA HELICASE"/>
    <property type="match status" value="1"/>
</dbReference>
<dbReference type="OrthoDB" id="10259640at2759"/>
<dbReference type="InterPro" id="IPR036517">
    <property type="entry name" value="FF_domain_sf"/>
</dbReference>
<dbReference type="GO" id="GO:0005730">
    <property type="term" value="C:nucleolus"/>
    <property type="evidence" value="ECO:0007669"/>
    <property type="project" value="UniProtKB-SubCell"/>
</dbReference>
<dbReference type="SMART" id="SM00490">
    <property type="entry name" value="HELICc"/>
    <property type="match status" value="1"/>
</dbReference>
<comment type="similarity">
    <text evidence="10">Belongs to the DEAD box helicase family.</text>
</comment>
<evidence type="ECO:0000256" key="4">
    <source>
        <dbReference type="ARBA" id="ARBA00022741"/>
    </source>
</evidence>
<feature type="compositionally biased region" description="Low complexity" evidence="12">
    <location>
        <begin position="1214"/>
        <end position="1225"/>
    </location>
</feature>
<dbReference type="PROSITE" id="PS01159">
    <property type="entry name" value="WW_DOMAIN_1"/>
    <property type="match status" value="1"/>
</dbReference>
<evidence type="ECO:0000256" key="9">
    <source>
        <dbReference type="PROSITE-ProRule" id="PRU00552"/>
    </source>
</evidence>
<dbReference type="EMBL" id="SPNW01000005">
    <property type="protein sequence ID" value="TIA92728.1"/>
    <property type="molecule type" value="Genomic_DNA"/>
</dbReference>
<evidence type="ECO:0000256" key="1">
    <source>
        <dbReference type="ARBA" id="ARBA00004604"/>
    </source>
</evidence>
<dbReference type="SMART" id="SM01178">
    <property type="entry name" value="DUF4217"/>
    <property type="match status" value="1"/>
</dbReference>
<dbReference type="PROSITE" id="PS51195">
    <property type="entry name" value="Q_MOTIF"/>
    <property type="match status" value="1"/>
</dbReference>
<sequence length="1460" mass="166592">MSAIPPPPLPEGWSEHKAPSGVPYYYNASTKKSTYKRPLPNPPPGMQMAPPPPPPAPMQAPPAVQAGEPAGKKKGKKEKPAKKTPIEGTPWMRITTNLGNIFYLHTERKESVWEVPAEIELQVRQLEEDEQNGNVAEKKRKREQKEPGDSGWIDVEPKKAREDEGDDGADDADYASAARAAMDAERNHNKNIQDAELAEQRELERERMREYEEKKAAEIEANYNHEEALALFKSMLEEYDINPLIPWDMALPTFINDSRYTSLRNTEDRQDAFDEYCRDKAQSNKKNTVSVDPAISYRELLRTEVTSTRTRFDDFRKTHKKDRRFFAFGRDDKEREKVFKSWLRELGEAKRQEAQKAEEGFKRLLRATNDITTESDYKDIKPLLSTHSEYKKLQSGSTKEALFDAYKKELAGEQPEQASAAGKEETPEAKADDNEPKKLDKAARAEASLKAREESYKKEREKLDKRTRASKSALMGDEAEREYRTLLIDQVRNHKARWRDAENELSKDERFNVNVSGQRKRDLFEEHVDGIYNKRLNAVKELFEREFKTLDDRFEDVYERIKEELPIKVLDVSMSELGRIFEDWQSAKFRQAIKDLKELLKESSFVGYWGRVKKGEEGQTKDAEMVFKEEDDEEEETDEGVFGGGNRDLKKLAQQVNIDEIEKVLANDSRFRILDHWDKRREVIVEMYSCTTTMKNAVKKPHNRINQKRVADDNNLKELQAQQKDLSEKTNIFGELPISNQTKKGLKANGFVKMTEIQAATTHLALKGKDLVGSARTGSGKTLSYLLPMLELLYREKWSSTDGLGALVIAPTRELALQIFKVLHSIGSHHTFSAGLLIGGKNVAQEKSRLNKMNILIATPGRLLQHMDETYGFSADNLKMLILDEADRILDLGFQKTIQAIINQLPLTQSRQNLLFSATISSSVASLAKLSLNKPEYVELKSKDNGEDPTPKNLSQFYAIVPLHRKLDVLFGFIKSHKQNKVLVFTNSCKQVRHIYETFSHLRPGISLMQLHGKLKQPKRHLTITKFSQASHAVLFATDIAARGLDIPAVDWVVQLDSPEDAATYIHRVGRTARYNSKGCSLSLVEPSEKEGLLKRLEEKHIAPKFIKIKEKSMQPIGNALQAHAFQDTEIKYLAQKAFVSYLRSIYLMKDKETFDVTKLPLKEYADSLGLPGVPKVKFMAAEKAKARKNDKTKKESEGESSEEEGFDLEDNSSSEAETSTTHAAQPQQQAKAGVRTKYDRLFERKNQGQLSEHYNALVDRKEGADSDEDDFMTLKRRDHDFEGGRDEDDEDDNGNLSKRKLKAGQSKKAVAGKSEPGHKLRFDDDGQAHELYELQKGEDVDVETEKKRFIEEQNKMLKEADVEDKRLAKEKRDEKKRKRKEREYVGDEESGDEGAEAVIGGDDDDDGYVSPDFDLPSQESVGDDDQDSESEAEDRESSQKRPKRDIDDDEEYALSLLRK</sequence>
<dbReference type="InterPro" id="IPR001202">
    <property type="entry name" value="WW_dom"/>
</dbReference>
<dbReference type="PROSITE" id="PS51194">
    <property type="entry name" value="HELICASE_CTER"/>
    <property type="match status" value="1"/>
</dbReference>
<dbReference type="GO" id="GO:0006364">
    <property type="term" value="P:rRNA processing"/>
    <property type="evidence" value="ECO:0007669"/>
    <property type="project" value="UniProtKB-KW"/>
</dbReference>
<name>A0A4T0FVL2_9BASI</name>
<dbReference type="SMART" id="SM00441">
    <property type="entry name" value="FF"/>
    <property type="match status" value="5"/>
</dbReference>
<keyword evidence="5 10" id="KW-0378">Hydrolase</keyword>